<name>A0AAD8J1S2_9APIA</name>
<keyword evidence="3" id="KW-1185">Reference proteome</keyword>
<gene>
    <name evidence="2" type="ORF">POM88_005960</name>
</gene>
<accession>A0AAD8J1S2</accession>
<protein>
    <submittedName>
        <fullName evidence="2">Uncharacterized protein</fullName>
    </submittedName>
</protein>
<feature type="compositionally biased region" description="Low complexity" evidence="1">
    <location>
        <begin position="104"/>
        <end position="114"/>
    </location>
</feature>
<evidence type="ECO:0000313" key="2">
    <source>
        <dbReference type="EMBL" id="KAK1396097.1"/>
    </source>
</evidence>
<feature type="compositionally biased region" description="Polar residues" evidence="1">
    <location>
        <begin position="73"/>
        <end position="99"/>
    </location>
</feature>
<comment type="caution">
    <text evidence="2">The sequence shown here is derived from an EMBL/GenBank/DDBJ whole genome shotgun (WGS) entry which is preliminary data.</text>
</comment>
<organism evidence="2 3">
    <name type="scientific">Heracleum sosnowskyi</name>
    <dbReference type="NCBI Taxonomy" id="360622"/>
    <lineage>
        <taxon>Eukaryota</taxon>
        <taxon>Viridiplantae</taxon>
        <taxon>Streptophyta</taxon>
        <taxon>Embryophyta</taxon>
        <taxon>Tracheophyta</taxon>
        <taxon>Spermatophyta</taxon>
        <taxon>Magnoliopsida</taxon>
        <taxon>eudicotyledons</taxon>
        <taxon>Gunneridae</taxon>
        <taxon>Pentapetalae</taxon>
        <taxon>asterids</taxon>
        <taxon>campanulids</taxon>
        <taxon>Apiales</taxon>
        <taxon>Apiaceae</taxon>
        <taxon>Apioideae</taxon>
        <taxon>apioid superclade</taxon>
        <taxon>Tordylieae</taxon>
        <taxon>Tordyliinae</taxon>
        <taxon>Heracleum</taxon>
    </lineage>
</organism>
<dbReference type="AlphaFoldDB" id="A0AAD8J1S2"/>
<dbReference type="Proteomes" id="UP001237642">
    <property type="component" value="Unassembled WGS sequence"/>
</dbReference>
<evidence type="ECO:0000313" key="3">
    <source>
        <dbReference type="Proteomes" id="UP001237642"/>
    </source>
</evidence>
<reference evidence="2" key="2">
    <citation type="submission" date="2023-05" db="EMBL/GenBank/DDBJ databases">
        <authorList>
            <person name="Schelkunov M.I."/>
        </authorList>
    </citation>
    <scope>NUCLEOTIDE SEQUENCE</scope>
    <source>
        <strain evidence="2">Hsosn_3</strain>
        <tissue evidence="2">Leaf</tissue>
    </source>
</reference>
<feature type="region of interest" description="Disordered" evidence="1">
    <location>
        <begin position="73"/>
        <end position="123"/>
    </location>
</feature>
<proteinExistence type="predicted"/>
<dbReference type="EMBL" id="JAUIZM010000002">
    <property type="protein sequence ID" value="KAK1396097.1"/>
    <property type="molecule type" value="Genomic_DNA"/>
</dbReference>
<reference evidence="2" key="1">
    <citation type="submission" date="2023-02" db="EMBL/GenBank/DDBJ databases">
        <title>Genome of toxic invasive species Heracleum sosnowskyi carries increased number of genes despite the absence of recent whole-genome duplications.</title>
        <authorList>
            <person name="Schelkunov M."/>
            <person name="Shtratnikova V."/>
            <person name="Makarenko M."/>
            <person name="Klepikova A."/>
            <person name="Omelchenko D."/>
            <person name="Novikova G."/>
            <person name="Obukhova E."/>
            <person name="Bogdanov V."/>
            <person name="Penin A."/>
            <person name="Logacheva M."/>
        </authorList>
    </citation>
    <scope>NUCLEOTIDE SEQUENCE</scope>
    <source>
        <strain evidence="2">Hsosn_3</strain>
        <tissue evidence="2">Leaf</tissue>
    </source>
</reference>
<evidence type="ECO:0000256" key="1">
    <source>
        <dbReference type="SAM" id="MobiDB-lite"/>
    </source>
</evidence>
<sequence length="123" mass="13635">MIERPYGSWMRAEPRRRTHTMGNKWLRSGGSILASNARDDRGVNVVTVKDAAEIMHNVNSGIVRETSSQGIMSSLGRNLGMTTGAHNKSKNLVPQIQENKSSDEGNNNEGDFNEIIVSNPKRR</sequence>